<evidence type="ECO:0000259" key="2">
    <source>
        <dbReference type="PROSITE" id="PS50020"/>
    </source>
</evidence>
<reference evidence="3" key="1">
    <citation type="submission" date="2020-05" db="EMBL/GenBank/DDBJ databases">
        <title>Phylogenomic resolution of chytrid fungi.</title>
        <authorList>
            <person name="Stajich J.E."/>
            <person name="Amses K."/>
            <person name="Simmons R."/>
            <person name="Seto K."/>
            <person name="Myers J."/>
            <person name="Bonds A."/>
            <person name="Quandt C.A."/>
            <person name="Barry K."/>
            <person name="Liu P."/>
            <person name="Grigoriev I."/>
            <person name="Longcore J.E."/>
            <person name="James T.Y."/>
        </authorList>
    </citation>
    <scope>NUCLEOTIDE SEQUENCE</scope>
    <source>
        <strain evidence="3">JEL0513</strain>
    </source>
</reference>
<dbReference type="CDD" id="cd00201">
    <property type="entry name" value="WW"/>
    <property type="match status" value="1"/>
</dbReference>
<name>A0AAD5X885_9FUNG</name>
<dbReference type="InterPro" id="IPR001202">
    <property type="entry name" value="WW_dom"/>
</dbReference>
<dbReference type="PROSITE" id="PS01159">
    <property type="entry name" value="WW_DOMAIN_1"/>
    <property type="match status" value="1"/>
</dbReference>
<proteinExistence type="predicted"/>
<feature type="compositionally biased region" description="Gly residues" evidence="1">
    <location>
        <begin position="294"/>
        <end position="305"/>
    </location>
</feature>
<keyword evidence="4" id="KW-1185">Reference proteome</keyword>
<feature type="compositionally biased region" description="Low complexity" evidence="1">
    <location>
        <begin position="239"/>
        <end position="252"/>
    </location>
</feature>
<protein>
    <recommendedName>
        <fullName evidence="2">WW domain-containing protein</fullName>
    </recommendedName>
</protein>
<organism evidence="3 4">
    <name type="scientific">Physocladia obscura</name>
    <dbReference type="NCBI Taxonomy" id="109957"/>
    <lineage>
        <taxon>Eukaryota</taxon>
        <taxon>Fungi</taxon>
        <taxon>Fungi incertae sedis</taxon>
        <taxon>Chytridiomycota</taxon>
        <taxon>Chytridiomycota incertae sedis</taxon>
        <taxon>Chytridiomycetes</taxon>
        <taxon>Chytridiales</taxon>
        <taxon>Chytriomycetaceae</taxon>
        <taxon>Physocladia</taxon>
    </lineage>
</organism>
<evidence type="ECO:0000313" key="4">
    <source>
        <dbReference type="Proteomes" id="UP001211907"/>
    </source>
</evidence>
<feature type="region of interest" description="Disordered" evidence="1">
    <location>
        <begin position="239"/>
        <end position="342"/>
    </location>
</feature>
<feature type="domain" description="WW" evidence="2">
    <location>
        <begin position="4"/>
        <end position="37"/>
    </location>
</feature>
<sequence>MHAGNVNGGWTRHYDERYGEYYYSHPTLGSTWDKPSEWQEGEGDGEGRDNRREDRRERERDRQRTLAQLDEKTRAPLNEAELIRLETPTNVNVDNLQPHQQYKQQQQQEQYHRPDPYQQQFAAITSPILAPPHFLTTDDSASNTNNNVSVADIYDYKKIPTINAGVSSAPSPLPHQLQPYQPQPYQPQFITPPAAPTPTNLNHLPFHPQQQFYYAPATNTSLLPLNQYQAPISVLDYSTTTQSLSQQQQLYPPSVPPPPPTIRDASPPPVIRTPNNNRINDSRNKYGSPAAFGGDVGAGAGGRVNGDGYDDDDDRRRGRGRRRSGADSGRREAKKGCNSEKKSKIYRSVKRVNWPRAPTITLSNIFVNPSASAAYSISGSVTDPTTASPLSVQINLATNVTVYSPNYESITASSITMSGMLLGTDNSTPINDTSVNGSVNEITFPGKGTMEFTMPATVIYSVTSATQLVADGVLDLFSARCMGTGGQVYLGWTVTVDIAAISWTGFKPSVSGKTAFACPNLSAVVSSLSAS</sequence>
<dbReference type="Proteomes" id="UP001211907">
    <property type="component" value="Unassembled WGS sequence"/>
</dbReference>
<feature type="compositionally biased region" description="Basic and acidic residues" evidence="1">
    <location>
        <begin position="324"/>
        <end position="342"/>
    </location>
</feature>
<feature type="region of interest" description="Disordered" evidence="1">
    <location>
        <begin position="28"/>
        <end position="77"/>
    </location>
</feature>
<evidence type="ECO:0000256" key="1">
    <source>
        <dbReference type="SAM" id="MobiDB-lite"/>
    </source>
</evidence>
<gene>
    <name evidence="3" type="ORF">HK100_005244</name>
</gene>
<accession>A0AAD5X885</accession>
<dbReference type="EMBL" id="JADGJH010002470">
    <property type="protein sequence ID" value="KAJ3097859.1"/>
    <property type="molecule type" value="Genomic_DNA"/>
</dbReference>
<feature type="compositionally biased region" description="Basic and acidic residues" evidence="1">
    <location>
        <begin position="45"/>
        <end position="74"/>
    </location>
</feature>
<evidence type="ECO:0000313" key="3">
    <source>
        <dbReference type="EMBL" id="KAJ3097859.1"/>
    </source>
</evidence>
<dbReference type="AlphaFoldDB" id="A0AAD5X885"/>
<dbReference type="PROSITE" id="PS50020">
    <property type="entry name" value="WW_DOMAIN_2"/>
    <property type="match status" value="1"/>
</dbReference>
<feature type="compositionally biased region" description="Pro residues" evidence="1">
    <location>
        <begin position="253"/>
        <end position="271"/>
    </location>
</feature>
<comment type="caution">
    <text evidence="3">The sequence shown here is derived from an EMBL/GenBank/DDBJ whole genome shotgun (WGS) entry which is preliminary data.</text>
</comment>